<proteinExistence type="predicted"/>
<evidence type="ECO:0008006" key="3">
    <source>
        <dbReference type="Google" id="ProtNLM"/>
    </source>
</evidence>
<evidence type="ECO:0000313" key="2">
    <source>
        <dbReference type="Proteomes" id="UP000596157"/>
    </source>
</evidence>
<reference evidence="2" key="1">
    <citation type="submission" date="2021-01" db="EMBL/GenBank/DDBJ databases">
        <title>Providencia vermicola LLDRA6, a soil-borne Mn(II)-oxidizing bacterium, exploits a strategy of superoxide production coupled to hydrogen peroxide consumption to generate Mn oxides, as revealed by transcriptional up-regulation of genes for phenylacetic acid catabolism.</title>
        <authorList>
            <person name="Chen S."/>
            <person name="Ding Z."/>
            <person name="Chen J."/>
            <person name="Luo J."/>
            <person name="Ruan X."/>
            <person name="Li Z."/>
            <person name="Liao F."/>
            <person name="He J."/>
            <person name="Li D."/>
        </authorList>
    </citation>
    <scope>NUCLEOTIDE SEQUENCE [LARGE SCALE GENOMIC DNA]</scope>
    <source>
        <strain evidence="2">LLDRA6</strain>
    </source>
</reference>
<dbReference type="Proteomes" id="UP000596157">
    <property type="component" value="Chromosome"/>
</dbReference>
<dbReference type="GeneID" id="92279825"/>
<dbReference type="EMBL" id="CP067099">
    <property type="protein sequence ID" value="QQO61354.1"/>
    <property type="molecule type" value="Genomic_DNA"/>
</dbReference>
<accession>A0ABX7ABW2</accession>
<organism evidence="1 2">
    <name type="scientific">Providencia manganoxydans</name>
    <dbReference type="NCBI Taxonomy" id="2923283"/>
    <lineage>
        <taxon>Bacteria</taxon>
        <taxon>Pseudomonadati</taxon>
        <taxon>Pseudomonadota</taxon>
        <taxon>Gammaproteobacteria</taxon>
        <taxon>Enterobacterales</taxon>
        <taxon>Morganellaceae</taxon>
        <taxon>Providencia</taxon>
    </lineage>
</organism>
<gene>
    <name evidence="1" type="ORF">JI723_13870</name>
</gene>
<name>A0ABX7ABW2_9GAMM</name>
<sequence length="256" mass="28974">MSFKDAVITLIKDCHVTDENELLHTIESNLLAFDASPTHLDPSSARLLNLLWHSIFYKAQLIYGNSSTSIGFTPELASVLTELDMLKRGARNIDEARSFLTRSMVCKLLGHDNLYGVLISNACTSWESVFYELCHECIHLLSPATGNLKNEVQRLDEGVAVKFAEDMYRKYITPYCNITPINSPITSLDPTARHSQYYKAHGITSKISDDKLREVRSAFGSFWSIKDKDKFMSIVGDCITNEDADYLLSKFDYYSL</sequence>
<evidence type="ECO:0000313" key="1">
    <source>
        <dbReference type="EMBL" id="QQO61354.1"/>
    </source>
</evidence>
<protein>
    <recommendedName>
        <fullName evidence="3">IrrE N-terminal-like domain-containing protein</fullName>
    </recommendedName>
</protein>
<keyword evidence="2" id="KW-1185">Reference proteome</keyword>
<dbReference type="RefSeq" id="WP_337979479.1">
    <property type="nucleotide sequence ID" value="NZ_CP067099.1"/>
</dbReference>